<evidence type="ECO:0000313" key="11">
    <source>
        <dbReference type="WBParaSite" id="nRc.2.0.1.t18293-RA"/>
    </source>
</evidence>
<dbReference type="PANTHER" id="PTHR16089">
    <property type="entry name" value="REST COREPRESSOR COREST PROTEIN-RELATED"/>
    <property type="match status" value="1"/>
</dbReference>
<dbReference type="InterPro" id="IPR009057">
    <property type="entry name" value="Homeodomain-like_sf"/>
</dbReference>
<feature type="domain" description="SANT" evidence="9">
    <location>
        <begin position="683"/>
        <end position="734"/>
    </location>
</feature>
<dbReference type="InterPro" id="IPR001005">
    <property type="entry name" value="SANT/Myb"/>
</dbReference>
<dbReference type="InterPro" id="IPR013087">
    <property type="entry name" value="Znf_C2H2_type"/>
</dbReference>
<dbReference type="GO" id="GO:0000118">
    <property type="term" value="C:histone deacetylase complex"/>
    <property type="evidence" value="ECO:0007669"/>
    <property type="project" value="TreeGrafter"/>
</dbReference>
<protein>
    <submittedName>
        <fullName evidence="11">Transcriptional-regulating factor 1</fullName>
    </submittedName>
</protein>
<accession>A0A915IWT9</accession>
<keyword evidence="3" id="KW-0804">Transcription</keyword>
<evidence type="ECO:0000256" key="4">
    <source>
        <dbReference type="ARBA" id="ARBA00023242"/>
    </source>
</evidence>
<evidence type="ECO:0000256" key="5">
    <source>
        <dbReference type="PROSITE-ProRule" id="PRU00042"/>
    </source>
</evidence>
<name>A0A915IWT9_ROMCU</name>
<keyword evidence="5" id="KW-0479">Metal-binding</keyword>
<feature type="domain" description="C2H2-type" evidence="7">
    <location>
        <begin position="897"/>
        <end position="924"/>
    </location>
</feature>
<dbReference type="InterPro" id="IPR051066">
    <property type="entry name" value="Trans_reg/Corepressor"/>
</dbReference>
<dbReference type="InterPro" id="IPR017884">
    <property type="entry name" value="SANT_dom"/>
</dbReference>
<keyword evidence="10" id="KW-1185">Reference proteome</keyword>
<sequence>MIGKMTPLFIMNRTSGAVRSPQPQSVLSCYQCRLGAGRLSKAGPLRKGLFFGIISFTGVKRGQQRSSCAVIYSNNSATLSVDLNQVHTYSNFQSICQAPDLSSPNSITHFHSPSSSYAAATAGINVNRNNPIAATPPFYLENRQQSAAATSSSYFDSQILLEESRQPQLVNLQQVGGAGGVCQIGHPAITGVNNLDQLIDLDICKDVDDELINKELEYLYNNSNNMGGNFDPLATNSSIDGHHNPLDQFLRDSTNQFYDEDEYYFSPERKRHLTAPGSLNFSSTNNRANNNYLVTNNNEAHSISTPKLIASDAEEFMSLAFDANNEQSGGNATAFGIAENASSNVSQNRDNHLEEANLTTNNDRQLQNHHHLHRHIQKSKTRPTSRNRRKSRGKPDNVFALLNSVLAKKQLQLSISPVRFRKQKFAPVVDHRPARPAPLIIPGPNTFNKFHSQLRSPRLWQVDPHSSSSSSGGFLDVGNLTSFFTPYTPPPILSPMRKGSGLFWRISLAACGGVSGAKSAPISPRCRREFWKKVTTPQKEAIFGQTIANIDSSDCGQSINDGTALENGVEIPETDTNPHINVGSKYQAWIGDNDDVRPFDRYADHTLHKADLMFDPFYAEDRDEDELNAYMEFASSNAIFGSAPNKEYALHLLHCTRGDLEKSVVLLMDHRTAYTNFGNYTYVDSDSWSCEEIQQFQDALFKHDKDFFLVASTIGTKTVKQCVAFYYTWKKIYSDENRRLKSLRRRRDLSDVNNGAYYNLRAAAATAAPTSTTAATGEKSLDDVDYSTTNNVSKIVSVIEDHSPEFRTNELTYRATPVSTVSPSVTVHKRLNFDEDDQEIKMENEKISNIIEENDDRDSLLTTDDFSSSFKINDVSAEEIVEQTRPKRTNTNRDGYFPCRLCGKIFYKIKSRNAHMKSHSDKVPKKKKDN</sequence>
<dbReference type="GO" id="GO:0006357">
    <property type="term" value="P:regulation of transcription by RNA polymerase II"/>
    <property type="evidence" value="ECO:0007669"/>
    <property type="project" value="TreeGrafter"/>
</dbReference>
<feature type="compositionally biased region" description="Basic residues" evidence="6">
    <location>
        <begin position="367"/>
        <end position="392"/>
    </location>
</feature>
<dbReference type="SUPFAM" id="SSF46689">
    <property type="entry name" value="Homeodomain-like"/>
    <property type="match status" value="1"/>
</dbReference>
<comment type="subcellular location">
    <subcellularLocation>
        <location evidence="1">Nucleus</location>
    </subcellularLocation>
</comment>
<proteinExistence type="predicted"/>
<feature type="region of interest" description="Disordered" evidence="6">
    <location>
        <begin position="362"/>
        <end position="396"/>
    </location>
</feature>
<feature type="domain" description="ELM2" evidence="8">
    <location>
        <begin position="578"/>
        <end position="671"/>
    </location>
</feature>
<dbReference type="Pfam" id="PF00249">
    <property type="entry name" value="Myb_DNA-binding"/>
    <property type="match status" value="1"/>
</dbReference>
<keyword evidence="5" id="KW-0862">Zinc</keyword>
<evidence type="ECO:0000259" key="9">
    <source>
        <dbReference type="PROSITE" id="PS51293"/>
    </source>
</evidence>
<evidence type="ECO:0000256" key="2">
    <source>
        <dbReference type="ARBA" id="ARBA00023015"/>
    </source>
</evidence>
<evidence type="ECO:0000259" key="7">
    <source>
        <dbReference type="PROSITE" id="PS50157"/>
    </source>
</evidence>
<keyword evidence="5" id="KW-0863">Zinc-finger</keyword>
<dbReference type="GO" id="GO:0003714">
    <property type="term" value="F:transcription corepressor activity"/>
    <property type="evidence" value="ECO:0007669"/>
    <property type="project" value="TreeGrafter"/>
</dbReference>
<evidence type="ECO:0000256" key="1">
    <source>
        <dbReference type="ARBA" id="ARBA00004123"/>
    </source>
</evidence>
<evidence type="ECO:0000256" key="6">
    <source>
        <dbReference type="SAM" id="MobiDB-lite"/>
    </source>
</evidence>
<dbReference type="GO" id="GO:0005667">
    <property type="term" value="C:transcription regulator complex"/>
    <property type="evidence" value="ECO:0007669"/>
    <property type="project" value="TreeGrafter"/>
</dbReference>
<evidence type="ECO:0000256" key="3">
    <source>
        <dbReference type="ARBA" id="ARBA00023163"/>
    </source>
</evidence>
<dbReference type="PROSITE" id="PS00028">
    <property type="entry name" value="ZINC_FINGER_C2H2_1"/>
    <property type="match status" value="1"/>
</dbReference>
<evidence type="ECO:0000313" key="10">
    <source>
        <dbReference type="Proteomes" id="UP000887565"/>
    </source>
</evidence>
<dbReference type="PROSITE" id="PS50157">
    <property type="entry name" value="ZINC_FINGER_C2H2_2"/>
    <property type="match status" value="1"/>
</dbReference>
<keyword evidence="2" id="KW-0805">Transcription regulation</keyword>
<dbReference type="PANTHER" id="PTHR16089:SF40">
    <property type="entry name" value="SUPPRESSOR OF ACTIVATED EGL-4 PROTEIN 1"/>
    <property type="match status" value="1"/>
</dbReference>
<organism evidence="10 11">
    <name type="scientific">Romanomermis culicivorax</name>
    <name type="common">Nematode worm</name>
    <dbReference type="NCBI Taxonomy" id="13658"/>
    <lineage>
        <taxon>Eukaryota</taxon>
        <taxon>Metazoa</taxon>
        <taxon>Ecdysozoa</taxon>
        <taxon>Nematoda</taxon>
        <taxon>Enoplea</taxon>
        <taxon>Dorylaimia</taxon>
        <taxon>Mermithida</taxon>
        <taxon>Mermithoidea</taxon>
        <taxon>Mermithidae</taxon>
        <taxon>Romanomermis</taxon>
    </lineage>
</organism>
<reference evidence="11" key="1">
    <citation type="submission" date="2022-11" db="UniProtKB">
        <authorList>
            <consortium name="WormBaseParasite"/>
        </authorList>
    </citation>
    <scope>IDENTIFICATION</scope>
</reference>
<dbReference type="PROSITE" id="PS51156">
    <property type="entry name" value="ELM2"/>
    <property type="match status" value="1"/>
</dbReference>
<dbReference type="WBParaSite" id="nRc.2.0.1.t18293-RA">
    <property type="protein sequence ID" value="nRc.2.0.1.t18293-RA"/>
    <property type="gene ID" value="nRc.2.0.1.g18293"/>
</dbReference>
<dbReference type="Gene3D" id="1.10.10.60">
    <property type="entry name" value="Homeodomain-like"/>
    <property type="match status" value="1"/>
</dbReference>
<dbReference type="PROSITE" id="PS51293">
    <property type="entry name" value="SANT"/>
    <property type="match status" value="1"/>
</dbReference>
<dbReference type="GO" id="GO:0008270">
    <property type="term" value="F:zinc ion binding"/>
    <property type="evidence" value="ECO:0007669"/>
    <property type="project" value="UniProtKB-KW"/>
</dbReference>
<dbReference type="SMART" id="SM00717">
    <property type="entry name" value="SANT"/>
    <property type="match status" value="1"/>
</dbReference>
<keyword evidence="4" id="KW-0539">Nucleus</keyword>
<dbReference type="AlphaFoldDB" id="A0A915IWT9"/>
<dbReference type="Proteomes" id="UP000887565">
    <property type="component" value="Unplaced"/>
</dbReference>
<dbReference type="InterPro" id="IPR000949">
    <property type="entry name" value="ELM2_dom"/>
</dbReference>
<evidence type="ECO:0000259" key="8">
    <source>
        <dbReference type="PROSITE" id="PS51156"/>
    </source>
</evidence>